<reference evidence="3" key="3">
    <citation type="submission" date="2025-09" db="UniProtKB">
        <authorList>
            <consortium name="Ensembl"/>
        </authorList>
    </citation>
    <scope>IDENTIFICATION</scope>
</reference>
<dbReference type="GO" id="GO:0002720">
    <property type="term" value="P:positive regulation of cytokine production involved in immune response"/>
    <property type="evidence" value="ECO:0007669"/>
    <property type="project" value="TreeGrafter"/>
</dbReference>
<dbReference type="GeneTree" id="ENSGT01030000237647"/>
<dbReference type="GO" id="GO:2000406">
    <property type="term" value="P:positive regulation of T cell migration"/>
    <property type="evidence" value="ECO:0007669"/>
    <property type="project" value="TreeGrafter"/>
</dbReference>
<evidence type="ECO:0000259" key="2">
    <source>
        <dbReference type="PROSITE" id="PS50050"/>
    </source>
</evidence>
<dbReference type="PANTHER" id="PTHR46838:SF1">
    <property type="entry name" value="TUMOR NECROSIS FACTOR RECEPTOR SUPERFAMILY MEMBER 14"/>
    <property type="match status" value="1"/>
</dbReference>
<dbReference type="Ensembl" id="ENSHHUT00000050008.1">
    <property type="protein sequence ID" value="ENSHHUP00000048257.1"/>
    <property type="gene ID" value="ENSHHUG00000029269.1"/>
</dbReference>
<reference evidence="4" key="1">
    <citation type="submission" date="2018-06" db="EMBL/GenBank/DDBJ databases">
        <title>Genome assembly of Danube salmon.</title>
        <authorList>
            <person name="Macqueen D.J."/>
            <person name="Gundappa M.K."/>
        </authorList>
    </citation>
    <scope>NUCLEOTIDE SEQUENCE [LARGE SCALE GENOMIC DNA]</scope>
</reference>
<dbReference type="GO" id="GO:0009897">
    <property type="term" value="C:external side of plasma membrane"/>
    <property type="evidence" value="ECO:0007669"/>
    <property type="project" value="TreeGrafter"/>
</dbReference>
<evidence type="ECO:0000256" key="1">
    <source>
        <dbReference type="PROSITE-ProRule" id="PRU00206"/>
    </source>
</evidence>
<dbReference type="AlphaFoldDB" id="A0A4W5NBK9"/>
<proteinExistence type="predicted"/>
<dbReference type="PANTHER" id="PTHR46838">
    <property type="entry name" value="TUMOR NECROSIS FACTOR RECEPTOR SUPERFAMILY MEMBER 14"/>
    <property type="match status" value="1"/>
</dbReference>
<feature type="domain" description="TNFR-Cys" evidence="2">
    <location>
        <begin position="41"/>
        <end position="82"/>
    </location>
</feature>
<comment type="caution">
    <text evidence="1">Lacks conserved residue(s) required for the propagation of feature annotation.</text>
</comment>
<dbReference type="STRING" id="62062.ENSHHUP00000048257"/>
<protein>
    <recommendedName>
        <fullName evidence="2">TNFR-Cys domain-containing protein</fullName>
    </recommendedName>
</protein>
<dbReference type="GO" id="GO:0050830">
    <property type="term" value="P:defense response to Gram-positive bacterium"/>
    <property type="evidence" value="ECO:0007669"/>
    <property type="project" value="TreeGrafter"/>
</dbReference>
<dbReference type="SUPFAM" id="SSF57586">
    <property type="entry name" value="TNF receptor-like"/>
    <property type="match status" value="2"/>
</dbReference>
<dbReference type="GO" id="GO:0046642">
    <property type="term" value="P:negative regulation of alpha-beta T cell proliferation"/>
    <property type="evidence" value="ECO:0007669"/>
    <property type="project" value="TreeGrafter"/>
</dbReference>
<keyword evidence="4" id="KW-1185">Reference proteome</keyword>
<evidence type="ECO:0000313" key="4">
    <source>
        <dbReference type="Proteomes" id="UP000314982"/>
    </source>
</evidence>
<feature type="disulfide bond" evidence="1">
    <location>
        <begin position="42"/>
        <end position="57"/>
    </location>
</feature>
<accession>A0A4W5NBK9</accession>
<organism evidence="3 4">
    <name type="scientific">Hucho hucho</name>
    <name type="common">huchen</name>
    <dbReference type="NCBI Taxonomy" id="62062"/>
    <lineage>
        <taxon>Eukaryota</taxon>
        <taxon>Metazoa</taxon>
        <taxon>Chordata</taxon>
        <taxon>Craniata</taxon>
        <taxon>Vertebrata</taxon>
        <taxon>Euteleostomi</taxon>
        <taxon>Actinopterygii</taxon>
        <taxon>Neopterygii</taxon>
        <taxon>Teleostei</taxon>
        <taxon>Protacanthopterygii</taxon>
        <taxon>Salmoniformes</taxon>
        <taxon>Salmonidae</taxon>
        <taxon>Salmoninae</taxon>
        <taxon>Hucho</taxon>
    </lineage>
</organism>
<name>A0A4W5NBK9_9TELE</name>
<dbReference type="Gene3D" id="2.10.50.10">
    <property type="entry name" value="Tumor Necrosis Factor Receptor, subunit A, domain 2"/>
    <property type="match status" value="2"/>
</dbReference>
<reference evidence="3" key="2">
    <citation type="submission" date="2025-08" db="UniProtKB">
        <authorList>
            <consortium name="Ensembl"/>
        </authorList>
    </citation>
    <scope>IDENTIFICATION</scope>
</reference>
<dbReference type="GO" id="GO:0050829">
    <property type="term" value="P:defense response to Gram-negative bacterium"/>
    <property type="evidence" value="ECO:0007669"/>
    <property type="project" value="TreeGrafter"/>
</dbReference>
<evidence type="ECO:0000313" key="3">
    <source>
        <dbReference type="Ensembl" id="ENSHHUP00000048257.1"/>
    </source>
</evidence>
<feature type="repeat" description="TNFR-Cys" evidence="1">
    <location>
        <begin position="41"/>
        <end position="82"/>
    </location>
</feature>
<dbReference type="InterPro" id="IPR001368">
    <property type="entry name" value="TNFR/NGFR_Cys_rich_reg"/>
</dbReference>
<keyword evidence="1" id="KW-1015">Disulfide bond</keyword>
<dbReference type="Proteomes" id="UP000314982">
    <property type="component" value="Unassembled WGS sequence"/>
</dbReference>
<sequence length="158" mass="17520">QIMSNQLNLAQVDSNKVVEMETGCLVVLRDCTLDSSMSCLPCVRGTFMNKANVFTKCFPCSPCKQGQGLFTQIECPTTSNTVLEHKHCSPGQSTTAPGKYETTDTLCDECQHGYYSQHGVNCTQSVLFENKTANKRPMIVVTARYCLSLINHHLFTLL</sequence>
<dbReference type="PROSITE" id="PS50050">
    <property type="entry name" value="TNFR_NGFR_2"/>
    <property type="match status" value="1"/>
</dbReference>